<dbReference type="PANTHER" id="PTHR13390:SF0">
    <property type="entry name" value="LIPID DROPLET-ASSOCIATED HYDROLASE"/>
    <property type="match status" value="1"/>
</dbReference>
<evidence type="ECO:0000313" key="10">
    <source>
        <dbReference type="Proteomes" id="UP001458880"/>
    </source>
</evidence>
<evidence type="ECO:0000256" key="6">
    <source>
        <dbReference type="ARBA" id="ARBA00031924"/>
    </source>
</evidence>
<reference evidence="9 10" key="1">
    <citation type="journal article" date="2024" name="BMC Genomics">
        <title>De novo assembly and annotation of Popillia japonica's genome with initial clues to its potential as an invasive pest.</title>
        <authorList>
            <person name="Cucini C."/>
            <person name="Boschi S."/>
            <person name="Funari R."/>
            <person name="Cardaioli E."/>
            <person name="Iannotti N."/>
            <person name="Marturano G."/>
            <person name="Paoli F."/>
            <person name="Bruttini M."/>
            <person name="Carapelli A."/>
            <person name="Frati F."/>
            <person name="Nardi F."/>
        </authorList>
    </citation>
    <scope>NUCLEOTIDE SEQUENCE [LARGE SCALE GENOMIC DNA]</scope>
    <source>
        <strain evidence="9">DMR45628</strain>
    </source>
</reference>
<dbReference type="Proteomes" id="UP001458880">
    <property type="component" value="Unassembled WGS sequence"/>
</dbReference>
<dbReference type="SUPFAM" id="SSF53474">
    <property type="entry name" value="alpha/beta-Hydrolases"/>
    <property type="match status" value="1"/>
</dbReference>
<evidence type="ECO:0000256" key="2">
    <source>
        <dbReference type="ARBA" id="ARBA00008300"/>
    </source>
</evidence>
<comment type="catalytic activity">
    <reaction evidence="8">
        <text>a cholesterol ester + H2O = cholesterol + a fatty acid + H(+)</text>
        <dbReference type="Rhea" id="RHEA:36403"/>
        <dbReference type="ChEBI" id="CHEBI:15377"/>
        <dbReference type="ChEBI" id="CHEBI:15378"/>
        <dbReference type="ChEBI" id="CHEBI:16113"/>
        <dbReference type="ChEBI" id="CHEBI:17002"/>
        <dbReference type="ChEBI" id="CHEBI:28868"/>
        <dbReference type="EC" id="3.1.1.13"/>
    </reaction>
    <physiologicalReaction direction="left-to-right" evidence="8">
        <dbReference type="Rhea" id="RHEA:36404"/>
    </physiologicalReaction>
</comment>
<dbReference type="InterPro" id="IPR029058">
    <property type="entry name" value="AB_hydrolase_fold"/>
</dbReference>
<dbReference type="EC" id="3.1.1.13" evidence="7"/>
<evidence type="ECO:0000256" key="7">
    <source>
        <dbReference type="ARBA" id="ARBA00039150"/>
    </source>
</evidence>
<evidence type="ECO:0000256" key="8">
    <source>
        <dbReference type="ARBA" id="ARBA00049527"/>
    </source>
</evidence>
<dbReference type="PANTHER" id="PTHR13390">
    <property type="entry name" value="LIPASE"/>
    <property type="match status" value="1"/>
</dbReference>
<dbReference type="Pfam" id="PF10230">
    <property type="entry name" value="LIDHydrolase"/>
    <property type="match status" value="1"/>
</dbReference>
<gene>
    <name evidence="9" type="ORF">QE152_g30764</name>
</gene>
<protein>
    <recommendedName>
        <fullName evidence="3">Lipid droplet-associated hydrolase</fullName>
        <ecNumber evidence="7">3.1.1.13</ecNumber>
    </recommendedName>
    <alternativeName>
        <fullName evidence="6">Lipid droplet-associated serine hydrolase</fullName>
    </alternativeName>
</protein>
<dbReference type="Gene3D" id="3.40.50.1820">
    <property type="entry name" value="alpha/beta hydrolase"/>
    <property type="match status" value="1"/>
</dbReference>
<name>A0AAW1JDU7_POPJA</name>
<dbReference type="GO" id="GO:0005811">
    <property type="term" value="C:lipid droplet"/>
    <property type="evidence" value="ECO:0007669"/>
    <property type="project" value="UniProtKB-SubCell"/>
</dbReference>
<dbReference type="AlphaFoldDB" id="A0AAW1JDU7"/>
<dbReference type="GO" id="GO:0004771">
    <property type="term" value="F:sterol ester esterase activity"/>
    <property type="evidence" value="ECO:0007669"/>
    <property type="project" value="UniProtKB-EC"/>
</dbReference>
<evidence type="ECO:0000313" key="9">
    <source>
        <dbReference type="EMBL" id="KAK9701227.1"/>
    </source>
</evidence>
<comment type="similarity">
    <text evidence="2">Belongs to the AB hydrolase superfamily. LDAH family.</text>
</comment>
<comment type="subcellular location">
    <subcellularLocation>
        <location evidence="1">Lipid droplet</location>
    </subcellularLocation>
</comment>
<keyword evidence="10" id="KW-1185">Reference proteome</keyword>
<evidence type="ECO:0000256" key="5">
    <source>
        <dbReference type="ARBA" id="ARBA00022801"/>
    </source>
</evidence>
<proteinExistence type="inferred from homology"/>
<keyword evidence="5 9" id="KW-0378">Hydrolase</keyword>
<sequence>MQTEWVTINQVPTKVLTWGKTLSEAKDHAGGDNLNYIVCICGNPGIPDAYVEFLEEVHRKTNNVVWILSHAGHSVKNVADMPVYSENKELYGLEGQIKHKIAFIEEYIPEYAKITLIGHSVGSYIILRLLRVPSIHSKVVKSYLLFPTIEYIGDSPNGKKFMKYTRRFVIQKLVLRIYFKITDTPLYLLEPIRSFVQPFVIKSVLGMALQEMLQIRERDNEILMENSENIKLYYGAEDKWCPLINYYNIKKDIPDIDAVICEKGYSHTFVLENSLPLAALISNWIQEQ</sequence>
<dbReference type="EMBL" id="JASPKY010000419">
    <property type="protein sequence ID" value="KAK9701227.1"/>
    <property type="molecule type" value="Genomic_DNA"/>
</dbReference>
<keyword evidence="4" id="KW-0551">Lipid droplet</keyword>
<accession>A0AAW1JDU7</accession>
<organism evidence="9 10">
    <name type="scientific">Popillia japonica</name>
    <name type="common">Japanese beetle</name>
    <dbReference type="NCBI Taxonomy" id="7064"/>
    <lineage>
        <taxon>Eukaryota</taxon>
        <taxon>Metazoa</taxon>
        <taxon>Ecdysozoa</taxon>
        <taxon>Arthropoda</taxon>
        <taxon>Hexapoda</taxon>
        <taxon>Insecta</taxon>
        <taxon>Pterygota</taxon>
        <taxon>Neoptera</taxon>
        <taxon>Endopterygota</taxon>
        <taxon>Coleoptera</taxon>
        <taxon>Polyphaga</taxon>
        <taxon>Scarabaeiformia</taxon>
        <taxon>Scarabaeidae</taxon>
        <taxon>Rutelinae</taxon>
        <taxon>Popillia</taxon>
    </lineage>
</organism>
<comment type="caution">
    <text evidence="9">The sequence shown here is derived from an EMBL/GenBank/DDBJ whole genome shotgun (WGS) entry which is preliminary data.</text>
</comment>
<dbReference type="GO" id="GO:0019915">
    <property type="term" value="P:lipid storage"/>
    <property type="evidence" value="ECO:0007669"/>
    <property type="project" value="InterPro"/>
</dbReference>
<dbReference type="InterPro" id="IPR019363">
    <property type="entry name" value="LDAH"/>
</dbReference>
<evidence type="ECO:0000256" key="4">
    <source>
        <dbReference type="ARBA" id="ARBA00022677"/>
    </source>
</evidence>
<evidence type="ECO:0000256" key="1">
    <source>
        <dbReference type="ARBA" id="ARBA00004502"/>
    </source>
</evidence>
<evidence type="ECO:0000256" key="3">
    <source>
        <dbReference type="ARBA" id="ARBA00019242"/>
    </source>
</evidence>